<reference evidence="2 3" key="1">
    <citation type="submission" date="2018-10" db="EMBL/GenBank/DDBJ databases">
        <title>Phylogenomics of Brevibacillus.</title>
        <authorList>
            <person name="Dunlap C."/>
        </authorList>
    </citation>
    <scope>NUCLEOTIDE SEQUENCE [LARGE SCALE GENOMIC DNA]</scope>
    <source>
        <strain evidence="2 3">JCM 15716</strain>
    </source>
</reference>
<dbReference type="OrthoDB" id="1357684at2"/>
<feature type="domain" description="Bacterial spore germination immunoglobulin-like" evidence="1">
    <location>
        <begin position="79"/>
        <end position="148"/>
    </location>
</feature>
<protein>
    <recommendedName>
        <fullName evidence="1">Bacterial spore germination immunoglobulin-like domain-containing protein</fullName>
    </recommendedName>
</protein>
<dbReference type="AlphaFoldDB" id="A0A3M8DCV1"/>
<dbReference type="EMBL" id="RHHQ01000013">
    <property type="protein sequence ID" value="RNB85864.1"/>
    <property type="molecule type" value="Genomic_DNA"/>
</dbReference>
<sequence>MKMPILGRALDQHLEGRTAMQMKMGESLLFTALTFGVSVGFVPYEDMLAFNAPASDQGKVYQNEAFRDVTVEKTAFGHYAISGEARVFEATVNYVVTSGQSHVTSGYTTASKSGPDWGAFQIELDTTMLTAYSQPLAITLFEASAEDGRPLHELKIPLF</sequence>
<name>A0A3M8DCV1_9BACL</name>
<gene>
    <name evidence="2" type="ORF">EDM56_17850</name>
</gene>
<evidence type="ECO:0000313" key="2">
    <source>
        <dbReference type="EMBL" id="RNB85864.1"/>
    </source>
</evidence>
<dbReference type="Proteomes" id="UP000271031">
    <property type="component" value="Unassembled WGS sequence"/>
</dbReference>
<dbReference type="InterPro" id="IPR018911">
    <property type="entry name" value="Gmad2_Ig-like_dom"/>
</dbReference>
<keyword evidence="3" id="KW-1185">Reference proteome</keyword>
<dbReference type="Pfam" id="PF10648">
    <property type="entry name" value="Gmad2"/>
    <property type="match status" value="1"/>
</dbReference>
<organism evidence="2 3">
    <name type="scientific">Brevibacillus fluminis</name>
    <dbReference type="NCBI Taxonomy" id="511487"/>
    <lineage>
        <taxon>Bacteria</taxon>
        <taxon>Bacillati</taxon>
        <taxon>Bacillota</taxon>
        <taxon>Bacilli</taxon>
        <taxon>Bacillales</taxon>
        <taxon>Paenibacillaceae</taxon>
        <taxon>Brevibacillus</taxon>
    </lineage>
</organism>
<evidence type="ECO:0000313" key="3">
    <source>
        <dbReference type="Proteomes" id="UP000271031"/>
    </source>
</evidence>
<proteinExistence type="predicted"/>
<comment type="caution">
    <text evidence="2">The sequence shown here is derived from an EMBL/GenBank/DDBJ whole genome shotgun (WGS) entry which is preliminary data.</text>
</comment>
<accession>A0A3M8DCV1</accession>
<evidence type="ECO:0000259" key="1">
    <source>
        <dbReference type="Pfam" id="PF10648"/>
    </source>
</evidence>